<comment type="caution">
    <text evidence="1">The sequence shown here is derived from an EMBL/GenBank/DDBJ whole genome shotgun (WGS) entry which is preliminary data.</text>
</comment>
<keyword evidence="2" id="KW-1185">Reference proteome</keyword>
<dbReference type="RefSeq" id="WP_379703773.1">
    <property type="nucleotide sequence ID" value="NZ_JBHTAT010000001.1"/>
</dbReference>
<dbReference type="GeneID" id="96953908"/>
<dbReference type="AlphaFoldDB" id="A0ABD5ZYZ8"/>
<gene>
    <name evidence="1" type="ORF">ACFQKE_09620</name>
</gene>
<name>A0ABD5ZYZ8_9EURY</name>
<sequence>MNDRPTISVVQRASWVELRPRYLGHPRRGTRTRNVLYRTTRDRFNDSPDRVKFPVGRNR</sequence>
<protein>
    <submittedName>
        <fullName evidence="1">Uncharacterized protein</fullName>
    </submittedName>
</protein>
<accession>A0ABD5ZYZ8</accession>
<reference evidence="1 2" key="1">
    <citation type="journal article" date="2019" name="Int. J. Syst. Evol. Microbiol.">
        <title>The Global Catalogue of Microorganisms (GCM) 10K type strain sequencing project: providing services to taxonomists for standard genome sequencing and annotation.</title>
        <authorList>
            <consortium name="The Broad Institute Genomics Platform"/>
            <consortium name="The Broad Institute Genome Sequencing Center for Infectious Disease"/>
            <person name="Wu L."/>
            <person name="Ma J."/>
        </authorList>
    </citation>
    <scope>NUCLEOTIDE SEQUENCE [LARGE SCALE GENOMIC DNA]</scope>
    <source>
        <strain evidence="1 2">GX21</strain>
    </source>
</reference>
<dbReference type="EMBL" id="JBHTAT010000001">
    <property type="protein sequence ID" value="MFC7255545.1"/>
    <property type="molecule type" value="Genomic_DNA"/>
</dbReference>
<proteinExistence type="predicted"/>
<organism evidence="1 2">
    <name type="scientific">Haloplanus litoreus</name>
    <dbReference type="NCBI Taxonomy" id="767515"/>
    <lineage>
        <taxon>Archaea</taxon>
        <taxon>Methanobacteriati</taxon>
        <taxon>Methanobacteriota</taxon>
        <taxon>Stenosarchaea group</taxon>
        <taxon>Halobacteria</taxon>
        <taxon>Halobacteriales</taxon>
        <taxon>Haloferacaceae</taxon>
        <taxon>Haloplanus</taxon>
    </lineage>
</organism>
<evidence type="ECO:0000313" key="1">
    <source>
        <dbReference type="EMBL" id="MFC7255545.1"/>
    </source>
</evidence>
<evidence type="ECO:0000313" key="2">
    <source>
        <dbReference type="Proteomes" id="UP001596434"/>
    </source>
</evidence>
<dbReference type="Proteomes" id="UP001596434">
    <property type="component" value="Unassembled WGS sequence"/>
</dbReference>